<dbReference type="GO" id="GO:0016139">
    <property type="term" value="P:glycoside catabolic process"/>
    <property type="evidence" value="ECO:0007669"/>
    <property type="project" value="TreeGrafter"/>
</dbReference>
<dbReference type="GO" id="GO:0004560">
    <property type="term" value="F:alpha-L-fucosidase activity"/>
    <property type="evidence" value="ECO:0007669"/>
    <property type="project" value="InterPro"/>
</dbReference>
<dbReference type="EC" id="3.2.1.51" evidence="2"/>
<dbReference type="InterPro" id="IPR000933">
    <property type="entry name" value="Glyco_hydro_29"/>
</dbReference>
<accession>A0A521FCN0</accession>
<dbReference type="PROSITE" id="PS50022">
    <property type="entry name" value="FA58C_3"/>
    <property type="match status" value="1"/>
</dbReference>
<dbReference type="Gene3D" id="2.60.120.260">
    <property type="entry name" value="Galactose-binding domain-like"/>
    <property type="match status" value="2"/>
</dbReference>
<dbReference type="SMART" id="SM00812">
    <property type="entry name" value="Alpha_L_fucos"/>
    <property type="match status" value="1"/>
</dbReference>
<feature type="chain" id="PRO_5021810868" description="alpha-L-fucosidase" evidence="6">
    <location>
        <begin position="25"/>
        <end position="619"/>
    </location>
</feature>
<dbReference type="Pfam" id="PF01120">
    <property type="entry name" value="Alpha_L_fucos"/>
    <property type="match status" value="1"/>
</dbReference>
<protein>
    <recommendedName>
        <fullName evidence="2">alpha-L-fucosidase</fullName>
        <ecNumber evidence="2">3.2.1.51</ecNumber>
    </recommendedName>
</protein>
<evidence type="ECO:0000256" key="2">
    <source>
        <dbReference type="ARBA" id="ARBA00012662"/>
    </source>
</evidence>
<evidence type="ECO:0000259" key="7">
    <source>
        <dbReference type="PROSITE" id="PS50022"/>
    </source>
</evidence>
<evidence type="ECO:0000256" key="5">
    <source>
        <dbReference type="ARBA" id="ARBA00023295"/>
    </source>
</evidence>
<sequence>MNLFTRTNLLLVPAMLVSAVATYAQVSAPAAYGALPSARQLKWQETEMYCIIHFTPTTFQNKEWGYGDADPSIFNPAKFNADQIVAAAKSGGFKGIVYVAKHHDGFALWPTKTSKYNISESPWKNGKGDMVKEFQLAAQQEGMKFGIYCSPWDRSNTTYGTPEYVKVYRQQITELYSNYGDLFMSWHDGANGGDGFYGGKNEKRKVDQSNYYDWMNTWAITRKLQPNASIFSDIGLDVRWVGNEKGLAPETSWSTITIKGKDGHTPMPGYMDDYNLGSGTRGGEKWIPFEGDVALRPGWFYHPEQDNQLKTTAQLFNIYCNSVGRGGALDLGLSPTAEGILHPNDVAALAAFGKYLKEVFAVNLAKQAIFSVSNVRGKQQKAYGTANLTDADRYSYWATDDNVHQATVNLSFKQPVRFSIIQLRENIKLGQRIDSVEVEAFQNNQWINIAKASSIGANRIIRLAEEQTAAKIRIRVYAPVSIALSEAGLYLAPKIKEVSTAKSDNVFDKSSWKVVNDNNSITIDMGYPLIFSALSYLPDQEKSSAGAIQKYELLTSEDGTAWKSISSGEFSNIAANPILQRISLPQPVAARYIRLISKQAVPGNGGKVQLDAAQIEIYK</sequence>
<feature type="signal peptide" evidence="6">
    <location>
        <begin position="1"/>
        <end position="24"/>
    </location>
</feature>
<evidence type="ECO:0000313" key="9">
    <source>
        <dbReference type="Proteomes" id="UP000320300"/>
    </source>
</evidence>
<keyword evidence="9" id="KW-1185">Reference proteome</keyword>
<dbReference type="InterPro" id="IPR017853">
    <property type="entry name" value="GH"/>
</dbReference>
<gene>
    <name evidence="8" type="ORF">SAMN06265348_111129</name>
</gene>
<evidence type="ECO:0000256" key="6">
    <source>
        <dbReference type="SAM" id="SignalP"/>
    </source>
</evidence>
<dbReference type="SUPFAM" id="SSF51445">
    <property type="entry name" value="(Trans)glycosidases"/>
    <property type="match status" value="1"/>
</dbReference>
<dbReference type="RefSeq" id="WP_142530104.1">
    <property type="nucleotide sequence ID" value="NZ_CBCSJO010000001.1"/>
</dbReference>
<dbReference type="InterPro" id="IPR008979">
    <property type="entry name" value="Galactose-bd-like_sf"/>
</dbReference>
<evidence type="ECO:0000256" key="3">
    <source>
        <dbReference type="ARBA" id="ARBA00022729"/>
    </source>
</evidence>
<comment type="similarity">
    <text evidence="1">Belongs to the glycosyl hydrolase 29 family.</text>
</comment>
<dbReference type="PANTHER" id="PTHR10030">
    <property type="entry name" value="ALPHA-L-FUCOSIDASE"/>
    <property type="match status" value="1"/>
</dbReference>
<evidence type="ECO:0000256" key="1">
    <source>
        <dbReference type="ARBA" id="ARBA00007951"/>
    </source>
</evidence>
<dbReference type="GO" id="GO:0005764">
    <property type="term" value="C:lysosome"/>
    <property type="evidence" value="ECO:0007669"/>
    <property type="project" value="TreeGrafter"/>
</dbReference>
<dbReference type="SUPFAM" id="SSF49785">
    <property type="entry name" value="Galactose-binding domain-like"/>
    <property type="match status" value="2"/>
</dbReference>
<keyword evidence="4" id="KW-0378">Hydrolase</keyword>
<dbReference type="Proteomes" id="UP000320300">
    <property type="component" value="Unassembled WGS sequence"/>
</dbReference>
<feature type="domain" description="F5/8 type C" evidence="7">
    <location>
        <begin position="469"/>
        <end position="619"/>
    </location>
</feature>
<keyword evidence="3 6" id="KW-0732">Signal</keyword>
<dbReference type="PANTHER" id="PTHR10030:SF37">
    <property type="entry name" value="ALPHA-L-FUCOSIDASE-RELATED"/>
    <property type="match status" value="1"/>
</dbReference>
<proteinExistence type="inferred from homology"/>
<dbReference type="GO" id="GO:0006004">
    <property type="term" value="P:fucose metabolic process"/>
    <property type="evidence" value="ECO:0007669"/>
    <property type="project" value="TreeGrafter"/>
</dbReference>
<dbReference type="AlphaFoldDB" id="A0A521FCN0"/>
<evidence type="ECO:0000256" key="4">
    <source>
        <dbReference type="ARBA" id="ARBA00022801"/>
    </source>
</evidence>
<reference evidence="8 9" key="1">
    <citation type="submission" date="2017-05" db="EMBL/GenBank/DDBJ databases">
        <authorList>
            <person name="Varghese N."/>
            <person name="Submissions S."/>
        </authorList>
    </citation>
    <scope>NUCLEOTIDE SEQUENCE [LARGE SCALE GENOMIC DNA]</scope>
    <source>
        <strain evidence="8 9">DSM 19036</strain>
    </source>
</reference>
<dbReference type="InterPro" id="IPR057739">
    <property type="entry name" value="Glyco_hydro_29_N"/>
</dbReference>
<evidence type="ECO:0000313" key="8">
    <source>
        <dbReference type="EMBL" id="SMO93926.1"/>
    </source>
</evidence>
<dbReference type="Pfam" id="PF00754">
    <property type="entry name" value="F5_F8_type_C"/>
    <property type="match status" value="1"/>
</dbReference>
<dbReference type="InterPro" id="IPR000421">
    <property type="entry name" value="FA58C"/>
</dbReference>
<organism evidence="8 9">
    <name type="scientific">Pedobacter westerhofensis</name>
    <dbReference type="NCBI Taxonomy" id="425512"/>
    <lineage>
        <taxon>Bacteria</taxon>
        <taxon>Pseudomonadati</taxon>
        <taxon>Bacteroidota</taxon>
        <taxon>Sphingobacteriia</taxon>
        <taxon>Sphingobacteriales</taxon>
        <taxon>Sphingobacteriaceae</taxon>
        <taxon>Pedobacter</taxon>
    </lineage>
</organism>
<dbReference type="OrthoDB" id="107551at2"/>
<dbReference type="EMBL" id="FXTN01000011">
    <property type="protein sequence ID" value="SMO93926.1"/>
    <property type="molecule type" value="Genomic_DNA"/>
</dbReference>
<keyword evidence="5" id="KW-0326">Glycosidase</keyword>
<name>A0A521FCN0_9SPHI</name>
<dbReference type="Gene3D" id="3.20.20.80">
    <property type="entry name" value="Glycosidases"/>
    <property type="match status" value="1"/>
</dbReference>